<dbReference type="OrthoDB" id="105458at2157"/>
<dbReference type="Proteomes" id="UP000001495">
    <property type="component" value="Chromosome"/>
</dbReference>
<evidence type="ECO:0000313" key="3">
    <source>
        <dbReference type="Proteomes" id="UP000001495"/>
    </source>
</evidence>
<dbReference type="RefSeq" id="WP_015791132.1">
    <property type="nucleotide sequence ID" value="NC_013156.1"/>
</dbReference>
<protein>
    <recommendedName>
        <fullName evidence="1">Late embryogenesis abundant protein LEA-2 subgroup domain-containing protein</fullName>
    </recommendedName>
</protein>
<dbReference type="EMBL" id="CP001696">
    <property type="protein sequence ID" value="ACV24395.1"/>
    <property type="molecule type" value="Genomic_DNA"/>
</dbReference>
<keyword evidence="3" id="KW-1185">Reference proteome</keyword>
<dbReference type="KEGG" id="mfe:Mefer_0574"/>
<dbReference type="InterPro" id="IPR004864">
    <property type="entry name" value="LEA_2"/>
</dbReference>
<dbReference type="AlphaFoldDB" id="C7P763"/>
<dbReference type="SUPFAM" id="SSF117070">
    <property type="entry name" value="LEA14-like"/>
    <property type="match status" value="1"/>
</dbReference>
<organism evidence="2 3">
    <name type="scientific">Methanocaldococcus fervens (strain DSM 4213 / JCM 15782 / AG86)</name>
    <name type="common">Methanococcus fervens</name>
    <dbReference type="NCBI Taxonomy" id="573064"/>
    <lineage>
        <taxon>Archaea</taxon>
        <taxon>Methanobacteriati</taxon>
        <taxon>Methanobacteriota</taxon>
        <taxon>Methanomada group</taxon>
        <taxon>Methanococci</taxon>
        <taxon>Methanococcales</taxon>
        <taxon>Methanocaldococcaceae</taxon>
        <taxon>Methanocaldococcus</taxon>
    </lineage>
</organism>
<evidence type="ECO:0000259" key="1">
    <source>
        <dbReference type="Pfam" id="PF03168"/>
    </source>
</evidence>
<evidence type="ECO:0000313" key="2">
    <source>
        <dbReference type="EMBL" id="ACV24395.1"/>
    </source>
</evidence>
<proteinExistence type="predicted"/>
<feature type="domain" description="Late embryogenesis abundant protein LEA-2 subgroup" evidence="1">
    <location>
        <begin position="50"/>
        <end position="142"/>
    </location>
</feature>
<dbReference type="Pfam" id="PF03168">
    <property type="entry name" value="LEA_2"/>
    <property type="match status" value="1"/>
</dbReference>
<sequence>MESIKKLLILIFATIVLVGFSGCLEKPEIEVVGHKIQKLNADNTKIDIVVLVENPNPIGVNLDEVSFDIYALVNGDKIYLGHGEQRDIKITSGNNTFTIPVTLSNKKLVEAVVKSKSTKVPVQIIGNVTVNLIVTKINVAIDIQKEIDVSEIVKDEIKQKLYL</sequence>
<dbReference type="Gene3D" id="2.60.40.1820">
    <property type="match status" value="1"/>
</dbReference>
<dbReference type="GeneID" id="8365248"/>
<gene>
    <name evidence="2" type="ordered locus">Mefer_0574</name>
</gene>
<dbReference type="HOGENOM" id="CLU_1559485_0_0_2"/>
<name>C7P763_METFA</name>
<reference evidence="2" key="1">
    <citation type="submission" date="2009-08" db="EMBL/GenBank/DDBJ databases">
        <title>Complete sequence of chromosome of Methanocaldococcus fervens AG86.</title>
        <authorList>
            <consortium name="US DOE Joint Genome Institute"/>
            <person name="Lucas S."/>
            <person name="Copeland A."/>
            <person name="Lapidus A."/>
            <person name="Glavina del Rio T."/>
            <person name="Tice H."/>
            <person name="Bruce D."/>
            <person name="Goodwin L."/>
            <person name="Pitluck S."/>
            <person name="Chertkov O."/>
            <person name="Detter J.C."/>
            <person name="Han C."/>
            <person name="Tapia R."/>
            <person name="Larimer F."/>
            <person name="Land M."/>
            <person name="Hauser L."/>
            <person name="Kyrpides N."/>
            <person name="Ovchinnikova G."/>
            <person name="Lupa-Sieprawska M."/>
            <person name="Whitman W.B."/>
        </authorList>
    </citation>
    <scope>NUCLEOTIDE SEQUENCE [LARGE SCALE GENOMIC DNA]</scope>
    <source>
        <strain evidence="2">AG86</strain>
    </source>
</reference>
<dbReference type="PROSITE" id="PS51257">
    <property type="entry name" value="PROKAR_LIPOPROTEIN"/>
    <property type="match status" value="1"/>
</dbReference>
<dbReference type="eggNOG" id="arCOG03788">
    <property type="taxonomic scope" value="Archaea"/>
</dbReference>
<accession>C7P763</accession>